<dbReference type="GO" id="GO:0015297">
    <property type="term" value="F:antiporter activity"/>
    <property type="evidence" value="ECO:0007669"/>
    <property type="project" value="InterPro"/>
</dbReference>
<keyword evidence="4 6" id="KW-1133">Transmembrane helix</keyword>
<feature type="transmembrane region" description="Helical" evidence="6">
    <location>
        <begin position="337"/>
        <end position="358"/>
    </location>
</feature>
<feature type="transmembrane region" description="Helical" evidence="6">
    <location>
        <begin position="172"/>
        <end position="193"/>
    </location>
</feature>
<dbReference type="InterPro" id="IPR002528">
    <property type="entry name" value="MATE_fam"/>
</dbReference>
<evidence type="ECO:0000256" key="4">
    <source>
        <dbReference type="ARBA" id="ARBA00022989"/>
    </source>
</evidence>
<comment type="caution">
    <text evidence="7">The sequence shown here is derived from an EMBL/GenBank/DDBJ whole genome shotgun (WGS) entry which is preliminary data.</text>
</comment>
<feature type="transmembrane region" description="Helical" evidence="6">
    <location>
        <begin position="251"/>
        <end position="275"/>
    </location>
</feature>
<organism evidence="7 8">
    <name type="scientific">Vibrio viridaestus</name>
    <dbReference type="NCBI Taxonomy" id="2487322"/>
    <lineage>
        <taxon>Bacteria</taxon>
        <taxon>Pseudomonadati</taxon>
        <taxon>Pseudomonadota</taxon>
        <taxon>Gammaproteobacteria</taxon>
        <taxon>Vibrionales</taxon>
        <taxon>Vibrionaceae</taxon>
        <taxon>Vibrio</taxon>
    </lineage>
</organism>
<feature type="transmembrane region" description="Helical" evidence="6">
    <location>
        <begin position="370"/>
        <end position="388"/>
    </location>
</feature>
<evidence type="ECO:0000256" key="3">
    <source>
        <dbReference type="ARBA" id="ARBA00022692"/>
    </source>
</evidence>
<feature type="transmembrane region" description="Helical" evidence="6">
    <location>
        <begin position="69"/>
        <end position="90"/>
    </location>
</feature>
<comment type="similarity">
    <text evidence="2">Belongs to the multi antimicrobial extrusion (MATE) (TC 2.A.66.1) family.</text>
</comment>
<name>A0A3N9TBL5_9VIBR</name>
<protein>
    <submittedName>
        <fullName evidence="7">MATE family efflux transporter</fullName>
    </submittedName>
</protein>
<dbReference type="GO" id="GO:0042910">
    <property type="term" value="F:xenobiotic transmembrane transporter activity"/>
    <property type="evidence" value="ECO:0007669"/>
    <property type="project" value="InterPro"/>
</dbReference>
<feature type="transmembrane region" description="Helical" evidence="6">
    <location>
        <begin position="394"/>
        <end position="413"/>
    </location>
</feature>
<dbReference type="Pfam" id="PF01554">
    <property type="entry name" value="MatE"/>
    <property type="match status" value="2"/>
</dbReference>
<feature type="transmembrane region" description="Helical" evidence="6">
    <location>
        <begin position="225"/>
        <end position="245"/>
    </location>
</feature>
<dbReference type="NCBIfam" id="TIGR00797">
    <property type="entry name" value="matE"/>
    <property type="match status" value="1"/>
</dbReference>
<proteinExistence type="inferred from homology"/>
<reference evidence="7 8" key="1">
    <citation type="submission" date="2018-11" db="EMBL/GenBank/DDBJ databases">
        <title>Vibrio LJC006 sp. nov., isolated from seawater during the bloom of the enteromorpha.</title>
        <authorList>
            <person name="Liang J."/>
        </authorList>
    </citation>
    <scope>NUCLEOTIDE SEQUENCE [LARGE SCALE GENOMIC DNA]</scope>
    <source>
        <strain evidence="7 8">LJC006</strain>
    </source>
</reference>
<gene>
    <name evidence="7" type="ORF">EES38_19470</name>
</gene>
<sequence length="430" mass="47836">MVISNITIPLLGLVDSAVIGHLEHSWYLGGVALGSTMISLSFWLLGFLRMSTTGLTAQSIGRNDHQRTALVLYQGLLMALGFAALFLLIYHPVAQLVLSFSDASDEVKRYAYDYFSIRVWGAPAALANFVFLGWLLGTQNSKAPMWMVIITNIANIILDILFVLVLDWKVDGAATASVISDYLGSAFALYCVVDYVRKHQLPRIQHFGSKVTHGLVNFLKLNRDIFIRSLCLHAVFSFMTFRGAAYGDAIVAANAVLMSFLMTISFGMDGFAYAIEAMIGRAIGQKSRTNLVKSIIGSLFWSLLTCIGLTIVFTGWGNTLIQLLTDIDTVRVTANDYLIWLIMMPLVSMWCFLLDGIFVGATKGKEMRNGMMLSLLCFALSYLMLQRFDNHGLWASMLIFMAARSVTLLVIMYKQHQNDTFFDFKAKSAE</sequence>
<evidence type="ECO:0000256" key="6">
    <source>
        <dbReference type="SAM" id="Phobius"/>
    </source>
</evidence>
<evidence type="ECO:0000313" key="7">
    <source>
        <dbReference type="EMBL" id="RQW61531.1"/>
    </source>
</evidence>
<keyword evidence="8" id="KW-1185">Reference proteome</keyword>
<feature type="transmembrane region" description="Helical" evidence="6">
    <location>
        <begin position="295"/>
        <end position="317"/>
    </location>
</feature>
<dbReference type="OrthoDB" id="9789527at2"/>
<evidence type="ECO:0000313" key="8">
    <source>
        <dbReference type="Proteomes" id="UP000281112"/>
    </source>
</evidence>
<evidence type="ECO:0000256" key="2">
    <source>
        <dbReference type="ARBA" id="ARBA00010199"/>
    </source>
</evidence>
<dbReference type="InterPro" id="IPR044644">
    <property type="entry name" value="DinF-like"/>
</dbReference>
<comment type="subcellular location">
    <subcellularLocation>
        <location evidence="1">Membrane</location>
        <topology evidence="1">Multi-pass membrane protein</topology>
    </subcellularLocation>
</comment>
<dbReference type="Proteomes" id="UP000281112">
    <property type="component" value="Unassembled WGS sequence"/>
</dbReference>
<feature type="transmembrane region" description="Helical" evidence="6">
    <location>
        <begin position="117"/>
        <end position="136"/>
    </location>
</feature>
<dbReference type="CDD" id="cd13136">
    <property type="entry name" value="MATE_DinF_like"/>
    <property type="match status" value="1"/>
</dbReference>
<evidence type="ECO:0000256" key="1">
    <source>
        <dbReference type="ARBA" id="ARBA00004141"/>
    </source>
</evidence>
<keyword evidence="3 6" id="KW-0812">Transmembrane</keyword>
<keyword evidence="5 6" id="KW-0472">Membrane</keyword>
<feature type="transmembrane region" description="Helical" evidence="6">
    <location>
        <begin position="143"/>
        <end position="166"/>
    </location>
</feature>
<feature type="transmembrane region" description="Helical" evidence="6">
    <location>
        <begin position="26"/>
        <end position="48"/>
    </location>
</feature>
<dbReference type="GO" id="GO:0005886">
    <property type="term" value="C:plasma membrane"/>
    <property type="evidence" value="ECO:0007669"/>
    <property type="project" value="TreeGrafter"/>
</dbReference>
<dbReference type="EMBL" id="RJVQ01000012">
    <property type="protein sequence ID" value="RQW61531.1"/>
    <property type="molecule type" value="Genomic_DNA"/>
</dbReference>
<dbReference type="AlphaFoldDB" id="A0A3N9TBL5"/>
<evidence type="ECO:0000256" key="5">
    <source>
        <dbReference type="ARBA" id="ARBA00023136"/>
    </source>
</evidence>
<accession>A0A3N9TBL5</accession>
<dbReference type="PANTHER" id="PTHR42893:SF46">
    <property type="entry name" value="PROTEIN DETOXIFICATION 44, CHLOROPLASTIC"/>
    <property type="match status" value="1"/>
</dbReference>
<dbReference type="PANTHER" id="PTHR42893">
    <property type="entry name" value="PROTEIN DETOXIFICATION 44, CHLOROPLASTIC-RELATED"/>
    <property type="match status" value="1"/>
</dbReference>